<evidence type="ECO:0000313" key="1">
    <source>
        <dbReference type="EMBL" id="KAH9424713.1"/>
    </source>
</evidence>
<organism evidence="1 2">
    <name type="scientific">Dermatophagoides pteronyssinus</name>
    <name type="common">European house dust mite</name>
    <dbReference type="NCBI Taxonomy" id="6956"/>
    <lineage>
        <taxon>Eukaryota</taxon>
        <taxon>Metazoa</taxon>
        <taxon>Ecdysozoa</taxon>
        <taxon>Arthropoda</taxon>
        <taxon>Chelicerata</taxon>
        <taxon>Arachnida</taxon>
        <taxon>Acari</taxon>
        <taxon>Acariformes</taxon>
        <taxon>Sarcoptiformes</taxon>
        <taxon>Astigmata</taxon>
        <taxon>Psoroptidia</taxon>
        <taxon>Analgoidea</taxon>
        <taxon>Pyroglyphidae</taxon>
        <taxon>Dermatophagoidinae</taxon>
        <taxon>Dermatophagoides</taxon>
    </lineage>
</organism>
<reference evidence="1 2" key="1">
    <citation type="journal article" date="2018" name="J. Allergy Clin. Immunol.">
        <title>High-quality assembly of Dermatophagoides pteronyssinus genome and transcriptome reveals a wide range of novel allergens.</title>
        <authorList>
            <person name="Liu X.Y."/>
            <person name="Yang K.Y."/>
            <person name="Wang M.Q."/>
            <person name="Kwok J.S."/>
            <person name="Zeng X."/>
            <person name="Yang Z."/>
            <person name="Xiao X.J."/>
            <person name="Lau C.P."/>
            <person name="Li Y."/>
            <person name="Huang Z.M."/>
            <person name="Ba J.G."/>
            <person name="Yim A.K."/>
            <person name="Ouyang C.Y."/>
            <person name="Ngai S.M."/>
            <person name="Chan T.F."/>
            <person name="Leung E.L."/>
            <person name="Liu L."/>
            <person name="Liu Z.G."/>
            <person name="Tsui S.K."/>
        </authorList>
    </citation>
    <scope>NUCLEOTIDE SEQUENCE [LARGE SCALE GENOMIC DNA]</scope>
    <source>
        <strain evidence="1">Derp</strain>
    </source>
</reference>
<proteinExistence type="predicted"/>
<reference evidence="1 2" key="2">
    <citation type="journal article" date="2022" name="Mol. Biol. Evol.">
        <title>Comparative Genomics Reveals Insights into the Divergent Evolution of Astigmatic Mites and Household Pest Adaptations.</title>
        <authorList>
            <person name="Xiong Q."/>
            <person name="Wan A.T."/>
            <person name="Liu X."/>
            <person name="Fung C.S."/>
            <person name="Xiao X."/>
            <person name="Malainual N."/>
            <person name="Hou J."/>
            <person name="Wang L."/>
            <person name="Wang M."/>
            <person name="Yang K.Y."/>
            <person name="Cui Y."/>
            <person name="Leung E.L."/>
            <person name="Nong W."/>
            <person name="Shin S.K."/>
            <person name="Au S.W."/>
            <person name="Jeong K.Y."/>
            <person name="Chew F.T."/>
            <person name="Hui J.H."/>
            <person name="Leung T.F."/>
            <person name="Tungtrongchitr A."/>
            <person name="Zhong N."/>
            <person name="Liu Z."/>
            <person name="Tsui S.K."/>
        </authorList>
    </citation>
    <scope>NUCLEOTIDE SEQUENCE [LARGE SCALE GENOMIC DNA]</scope>
    <source>
        <strain evidence="1">Derp</strain>
    </source>
</reference>
<gene>
    <name evidence="1" type="ORF">DERP_013942</name>
</gene>
<comment type="caution">
    <text evidence="1">The sequence shown here is derived from an EMBL/GenBank/DDBJ whole genome shotgun (WGS) entry which is preliminary data.</text>
</comment>
<evidence type="ECO:0000313" key="2">
    <source>
        <dbReference type="Proteomes" id="UP000887458"/>
    </source>
</evidence>
<protein>
    <submittedName>
        <fullName evidence="1">Uncharacterized protein</fullName>
    </submittedName>
</protein>
<dbReference type="EMBL" id="NJHN03000027">
    <property type="protein sequence ID" value="KAH9424713.1"/>
    <property type="molecule type" value="Genomic_DNA"/>
</dbReference>
<accession>A0ABQ8JQN8</accession>
<name>A0ABQ8JQN8_DERPT</name>
<dbReference type="Proteomes" id="UP000887458">
    <property type="component" value="Unassembled WGS sequence"/>
</dbReference>
<sequence length="72" mass="8725">MLEARSFFSLFDLDVDHMESTLKVKQSILQKSLHQLYRHRFLVTLPPFLFYCIYSDYSRTQEYKRKKAQNSS</sequence>
<keyword evidence="2" id="KW-1185">Reference proteome</keyword>